<feature type="compositionally biased region" description="Polar residues" evidence="1">
    <location>
        <begin position="894"/>
        <end position="924"/>
    </location>
</feature>
<dbReference type="PANTHER" id="PTHR47636">
    <property type="entry name" value="TRANSCRIPTIONAL REGULATORY PROTEIN RCO1"/>
    <property type="match status" value="1"/>
</dbReference>
<evidence type="ECO:0000313" key="2">
    <source>
        <dbReference type="EMBL" id="KIH92168.1"/>
    </source>
</evidence>
<name>A0A0C2FM99_9PEZI</name>
<feature type="compositionally biased region" description="Low complexity" evidence="1">
    <location>
        <begin position="1"/>
        <end position="54"/>
    </location>
</feature>
<sequence>MPPAPHTTTRATRSRFSSPLHSGVADAAAGSGSSIGRQAGSGSTPASSTTAGSSNNGVTNAQRAMMARWLEPPVQSKSSFEEAGFQRHGVFEGMAPLGTLPKAANVAKRISGLPEEKLFHEGSPLGRQTVKQQQKRKEQQGQQGRRAGQQGPDDNDDGESPRELPTVETDTQEQDVTGTQHQEHGEDAKPQERQPISTLNSKKIILKRPNAGKHVPTRIIVAPKRSTRSGPQSATSDVADREDAQQESGPNMPSTPITPTTPSTRRSIIFRPAPGNSKRQARASTRQQEKQRRKSQEATDEAADDADQSDQETAGGPDAVITADVDAGDQVLANESAELQSEKPVLETPKPAKRPVGRPKSRRSLAAEQRALKQKEAAEAEAERIVAAEAEAQIEAEAPPVLNPVATAAPTRPENGQEADTEGDVRDSDGDSDGDSFDSQDEDNDGYGGKPFGFDSSFLPLKTPYGLQRPRSDSNATEVNREVTDKVVDLAVEEAVRHFRYPTAWALRTLYDEQAGNQTFLTMVEDVFQQTADREAVNTFARMVHEKKKEGKKDNKGCKHFVPPGTDINIAAHKPIPAPYADLITMDLPQFTTDVSGNIVDSTTDDTAHARKRVKLTDEDSELVVTPPAPATVSMHTFAPPQPSVASDASHRETEQPASASKKGSAKAKTPLQSPRASKTPAALSASATPKTPTKTPRGRPGRPPGSKNKTLAEKAASAQKKQPVPKIEEDATMTTPPPFAQGIDAAPSTPPTIRRHLRADSVASSLSPALSISPPSKNARGLDVDDETISDKDNDVAMRDATGGAVTSIGWTAETVKPGHTKTILRNHLFLNPSEVEGVRIAVVEDQDQAEQPKRTSAAAAAAAISASAKDEMPAAVEDHISVRPVSVAKRAQNGNGKSRNSTAALPSPAMNSTDAAPNSLGKSESDEAGEERLARLRREARGVTNSIGVAPESFTRGSAALLSTGAASSSRPTSASRSRRGSVPDAASHQPLLETPQPQRQRQLRASTTATRTTRSARKRAFDEVDEDLSPRSGSFPSDDLPSTRLQTPVPTQQVAAVNESNGNSRAGTPGPKSKKPRVGLRVKSSCRLERLTR</sequence>
<dbReference type="OrthoDB" id="5153952at2759"/>
<evidence type="ECO:0000313" key="3">
    <source>
        <dbReference type="Proteomes" id="UP000031575"/>
    </source>
</evidence>
<dbReference type="Proteomes" id="UP000031575">
    <property type="component" value="Unassembled WGS sequence"/>
</dbReference>
<feature type="compositionally biased region" description="Acidic residues" evidence="1">
    <location>
        <begin position="298"/>
        <end position="310"/>
    </location>
</feature>
<feature type="region of interest" description="Disordered" evidence="1">
    <location>
        <begin position="1"/>
        <end position="81"/>
    </location>
</feature>
<dbReference type="PANTHER" id="PTHR47636:SF2">
    <property type="entry name" value="CLR6 HISTONE DEACETYLASE ASSOCIATED PHD PROTEIN-1 CPH1"/>
    <property type="match status" value="1"/>
</dbReference>
<dbReference type="GO" id="GO:0032221">
    <property type="term" value="C:Rpd3S complex"/>
    <property type="evidence" value="ECO:0007669"/>
    <property type="project" value="TreeGrafter"/>
</dbReference>
<dbReference type="EMBL" id="AWTV01000006">
    <property type="protein sequence ID" value="KIH92168.1"/>
    <property type="molecule type" value="Genomic_DNA"/>
</dbReference>
<feature type="region of interest" description="Disordered" evidence="1">
    <location>
        <begin position="889"/>
        <end position="934"/>
    </location>
</feature>
<feature type="compositionally biased region" description="Low complexity" evidence="1">
    <location>
        <begin position="140"/>
        <end position="151"/>
    </location>
</feature>
<feature type="region of interest" description="Disordered" evidence="1">
    <location>
        <begin position="116"/>
        <end position="455"/>
    </location>
</feature>
<dbReference type="RefSeq" id="XP_040620178.1">
    <property type="nucleotide sequence ID" value="XM_040760519.1"/>
</dbReference>
<proteinExistence type="predicted"/>
<protein>
    <submittedName>
        <fullName evidence="2">Uncharacterized protein</fullName>
    </submittedName>
</protein>
<feature type="compositionally biased region" description="Acidic residues" evidence="1">
    <location>
        <begin position="430"/>
        <end position="445"/>
    </location>
</feature>
<evidence type="ECO:0000256" key="1">
    <source>
        <dbReference type="SAM" id="MobiDB-lite"/>
    </source>
</evidence>
<feature type="region of interest" description="Disordered" evidence="1">
    <location>
        <begin position="618"/>
        <end position="789"/>
    </location>
</feature>
<keyword evidence="3" id="KW-1185">Reference proteome</keyword>
<dbReference type="HOGENOM" id="CLU_283878_0_0_1"/>
<comment type="caution">
    <text evidence="2">The sequence shown here is derived from an EMBL/GenBank/DDBJ whole genome shotgun (WGS) entry which is preliminary data.</text>
</comment>
<reference evidence="2 3" key="1">
    <citation type="journal article" date="2014" name="BMC Genomics">
        <title>Comparative genomics of the major fungal agents of human and animal Sporotrichosis: Sporothrix schenckii and Sporothrix brasiliensis.</title>
        <authorList>
            <person name="Teixeira M.M."/>
            <person name="de Almeida L.G."/>
            <person name="Kubitschek-Barreira P."/>
            <person name="Alves F.L."/>
            <person name="Kioshima E.S."/>
            <person name="Abadio A.K."/>
            <person name="Fernandes L."/>
            <person name="Derengowski L.S."/>
            <person name="Ferreira K.S."/>
            <person name="Souza R.C."/>
            <person name="Ruiz J.C."/>
            <person name="de Andrade N.C."/>
            <person name="Paes H.C."/>
            <person name="Nicola A.M."/>
            <person name="Albuquerque P."/>
            <person name="Gerber A.L."/>
            <person name="Martins V.P."/>
            <person name="Peconick L.D."/>
            <person name="Neto A.V."/>
            <person name="Chaucanez C.B."/>
            <person name="Silva P.A."/>
            <person name="Cunha O.L."/>
            <person name="de Oliveira F.F."/>
            <person name="dos Santos T.C."/>
            <person name="Barros A.L."/>
            <person name="Soares M.A."/>
            <person name="de Oliveira L.M."/>
            <person name="Marini M.M."/>
            <person name="Villalobos-Duno H."/>
            <person name="Cunha M.M."/>
            <person name="de Hoog S."/>
            <person name="da Silveira J.F."/>
            <person name="Henrissat B."/>
            <person name="Nino-Vega G.A."/>
            <person name="Cisalpino P.S."/>
            <person name="Mora-Montes H.M."/>
            <person name="Almeida S.R."/>
            <person name="Stajich J.E."/>
            <person name="Lopes-Bezerra L.M."/>
            <person name="Vasconcelos A.T."/>
            <person name="Felipe M.S."/>
        </authorList>
    </citation>
    <scope>NUCLEOTIDE SEQUENCE [LARGE SCALE GENOMIC DNA]</scope>
    <source>
        <strain evidence="2 3">5110</strain>
    </source>
</reference>
<feature type="compositionally biased region" description="Basic and acidic residues" evidence="1">
    <location>
        <begin position="287"/>
        <end position="297"/>
    </location>
</feature>
<feature type="compositionally biased region" description="Low complexity" evidence="1">
    <location>
        <begin position="387"/>
        <end position="398"/>
    </location>
</feature>
<dbReference type="VEuPathDB" id="FungiDB:SPBR_02216"/>
<accession>A0A0C2FM99</accession>
<dbReference type="GO" id="GO:0006357">
    <property type="term" value="P:regulation of transcription by RNA polymerase II"/>
    <property type="evidence" value="ECO:0007669"/>
    <property type="project" value="TreeGrafter"/>
</dbReference>
<feature type="compositionally biased region" description="Low complexity" evidence="1">
    <location>
        <begin position="964"/>
        <end position="978"/>
    </location>
</feature>
<gene>
    <name evidence="2" type="ORF">SPBR_02216</name>
</gene>
<feature type="region of interest" description="Disordered" evidence="1">
    <location>
        <begin position="964"/>
        <end position="1096"/>
    </location>
</feature>
<feature type="compositionally biased region" description="Polar residues" evidence="1">
    <location>
        <begin position="1046"/>
        <end position="1069"/>
    </location>
</feature>
<feature type="compositionally biased region" description="Basic and acidic residues" evidence="1">
    <location>
        <begin position="370"/>
        <end position="386"/>
    </location>
</feature>
<feature type="compositionally biased region" description="Low complexity" evidence="1">
    <location>
        <begin position="1001"/>
        <end position="1016"/>
    </location>
</feature>
<feature type="compositionally biased region" description="Basic residues" evidence="1">
    <location>
        <begin position="351"/>
        <end position="363"/>
    </location>
</feature>
<dbReference type="GeneID" id="63675440"/>
<feature type="compositionally biased region" description="Low complexity" evidence="1">
    <location>
        <begin position="685"/>
        <end position="696"/>
    </location>
</feature>
<feature type="compositionally biased region" description="Low complexity" evidence="1">
    <location>
        <begin position="658"/>
        <end position="669"/>
    </location>
</feature>
<organism evidence="2 3">
    <name type="scientific">Sporothrix brasiliensis 5110</name>
    <dbReference type="NCBI Taxonomy" id="1398154"/>
    <lineage>
        <taxon>Eukaryota</taxon>
        <taxon>Fungi</taxon>
        <taxon>Dikarya</taxon>
        <taxon>Ascomycota</taxon>
        <taxon>Pezizomycotina</taxon>
        <taxon>Sordariomycetes</taxon>
        <taxon>Sordariomycetidae</taxon>
        <taxon>Ophiostomatales</taxon>
        <taxon>Ophiostomataceae</taxon>
        <taxon>Sporothrix</taxon>
    </lineage>
</organism>
<feature type="compositionally biased region" description="Low complexity" evidence="1">
    <location>
        <begin position="762"/>
        <end position="777"/>
    </location>
</feature>
<feature type="compositionally biased region" description="Basic and acidic residues" evidence="1">
    <location>
        <begin position="181"/>
        <end position="192"/>
    </location>
</feature>
<dbReference type="AlphaFoldDB" id="A0A0C2FM99"/>
<dbReference type="InterPro" id="IPR052819">
    <property type="entry name" value="Chromatin_regulatory_protein"/>
</dbReference>
<feature type="compositionally biased region" description="Low complexity" evidence="1">
    <location>
        <begin position="254"/>
        <end position="269"/>
    </location>
</feature>